<dbReference type="SUPFAM" id="SSF48403">
    <property type="entry name" value="Ankyrin repeat"/>
    <property type="match status" value="1"/>
</dbReference>
<dbReference type="Proteomes" id="UP001159405">
    <property type="component" value="Unassembled WGS sequence"/>
</dbReference>
<sequence length="127" mass="13962">MRNVSSSFPVLDALKLLLEAGCDVNAVNNEGNTPLHLAVTLKPSNERVHIFTNMLKVLFDGGAHHDFVNNDGETPMAIAQTDEARMILSSEKRKLDLKCISAGAVKKFGIPYSGVVPKTLEKYIRMH</sequence>
<dbReference type="EMBL" id="CALNXK010000090">
    <property type="protein sequence ID" value="CAH3150828.1"/>
    <property type="molecule type" value="Genomic_DNA"/>
</dbReference>
<comment type="function">
    <text evidence="3">Plays an important role in regulating intracellular signaling events associated with erythroid terminal differentiation.</text>
</comment>
<dbReference type="PANTHER" id="PTHR24197">
    <property type="entry name" value="ANKYRIN REPEAT DOMAIN-CONTAINING PROTEIN 61"/>
    <property type="match status" value="1"/>
</dbReference>
<dbReference type="InterPro" id="IPR002110">
    <property type="entry name" value="Ankyrin_rpt"/>
</dbReference>
<gene>
    <name evidence="6" type="ORF">PLOB_00048299</name>
</gene>
<dbReference type="PROSITE" id="PS50088">
    <property type="entry name" value="ANK_REPEAT"/>
    <property type="match status" value="1"/>
</dbReference>
<evidence type="ECO:0000256" key="1">
    <source>
        <dbReference type="ARBA" id="ARBA00022737"/>
    </source>
</evidence>
<evidence type="ECO:0000313" key="6">
    <source>
        <dbReference type="EMBL" id="CAH3150828.1"/>
    </source>
</evidence>
<dbReference type="Gene3D" id="1.25.40.20">
    <property type="entry name" value="Ankyrin repeat-containing domain"/>
    <property type="match status" value="1"/>
</dbReference>
<proteinExistence type="predicted"/>
<keyword evidence="7" id="KW-1185">Reference proteome</keyword>
<dbReference type="Pfam" id="PF12796">
    <property type="entry name" value="Ank_2"/>
    <property type="match status" value="1"/>
</dbReference>
<evidence type="ECO:0000256" key="2">
    <source>
        <dbReference type="ARBA" id="ARBA00023043"/>
    </source>
</evidence>
<accession>A0ABN8PU18</accession>
<name>A0ABN8PU18_9CNID</name>
<reference evidence="6 7" key="1">
    <citation type="submission" date="2022-05" db="EMBL/GenBank/DDBJ databases">
        <authorList>
            <consortium name="Genoscope - CEA"/>
            <person name="William W."/>
        </authorList>
    </citation>
    <scope>NUCLEOTIDE SEQUENCE [LARGE SCALE GENOMIC DNA]</scope>
</reference>
<evidence type="ECO:0000256" key="5">
    <source>
        <dbReference type="PROSITE-ProRule" id="PRU00023"/>
    </source>
</evidence>
<organism evidence="6 7">
    <name type="scientific">Porites lobata</name>
    <dbReference type="NCBI Taxonomy" id="104759"/>
    <lineage>
        <taxon>Eukaryota</taxon>
        <taxon>Metazoa</taxon>
        <taxon>Cnidaria</taxon>
        <taxon>Anthozoa</taxon>
        <taxon>Hexacorallia</taxon>
        <taxon>Scleractinia</taxon>
        <taxon>Fungiina</taxon>
        <taxon>Poritidae</taxon>
        <taxon>Porites</taxon>
    </lineage>
</organism>
<dbReference type="PANTHER" id="PTHR24197:SF44">
    <property type="entry name" value="ANKYRIN REPEAT DOMAIN-CONTAINING PROTEIN 54"/>
    <property type="match status" value="1"/>
</dbReference>
<comment type="caution">
    <text evidence="6">The sequence shown here is derived from an EMBL/GenBank/DDBJ whole genome shotgun (WGS) entry which is preliminary data.</text>
</comment>
<keyword evidence="1" id="KW-0677">Repeat</keyword>
<evidence type="ECO:0000313" key="7">
    <source>
        <dbReference type="Proteomes" id="UP001159405"/>
    </source>
</evidence>
<feature type="repeat" description="ANK" evidence="5">
    <location>
        <begin position="30"/>
        <end position="70"/>
    </location>
</feature>
<keyword evidence="2 5" id="KW-0040">ANK repeat</keyword>
<dbReference type="InterPro" id="IPR036770">
    <property type="entry name" value="Ankyrin_rpt-contain_sf"/>
</dbReference>
<protein>
    <recommendedName>
        <fullName evidence="4">Ankyrin repeat domain-containing protein 54</fullName>
    </recommendedName>
</protein>
<evidence type="ECO:0000256" key="3">
    <source>
        <dbReference type="ARBA" id="ARBA00037385"/>
    </source>
</evidence>
<evidence type="ECO:0000256" key="4">
    <source>
        <dbReference type="ARBA" id="ARBA00039237"/>
    </source>
</evidence>